<protein>
    <submittedName>
        <fullName evidence="2">Uncharacterized protein</fullName>
    </submittedName>
</protein>
<feature type="transmembrane region" description="Helical" evidence="1">
    <location>
        <begin position="53"/>
        <end position="75"/>
    </location>
</feature>
<dbReference type="EMBL" id="MN739298">
    <property type="protein sequence ID" value="QHS97484.1"/>
    <property type="molecule type" value="Genomic_DNA"/>
</dbReference>
<keyword evidence="1" id="KW-1133">Transmembrane helix</keyword>
<proteinExistence type="predicted"/>
<feature type="transmembrane region" description="Helical" evidence="1">
    <location>
        <begin position="12"/>
        <end position="33"/>
    </location>
</feature>
<keyword evidence="1" id="KW-0472">Membrane</keyword>
<evidence type="ECO:0000313" key="2">
    <source>
        <dbReference type="EMBL" id="QHS97484.1"/>
    </source>
</evidence>
<name>A0A6C0C128_9ZZZZ</name>
<sequence>MNRTFVRNNMASISIVIFICLFTFVQILEPSFLYNKDGSLREFGIGKQKKTIIPIWFVSIILSILAYLFVSYYLAIPKFKL</sequence>
<reference evidence="2" key="1">
    <citation type="journal article" date="2020" name="Nature">
        <title>Giant virus diversity and host interactions through global metagenomics.</title>
        <authorList>
            <person name="Schulz F."/>
            <person name="Roux S."/>
            <person name="Paez-Espino D."/>
            <person name="Jungbluth S."/>
            <person name="Walsh D.A."/>
            <person name="Denef V.J."/>
            <person name="McMahon K.D."/>
            <person name="Konstantinidis K.T."/>
            <person name="Eloe-Fadrosh E.A."/>
            <person name="Kyrpides N.C."/>
            <person name="Woyke T."/>
        </authorList>
    </citation>
    <scope>NUCLEOTIDE SEQUENCE</scope>
    <source>
        <strain evidence="2">GVMAG-M-3300020169-51</strain>
    </source>
</reference>
<evidence type="ECO:0000256" key="1">
    <source>
        <dbReference type="SAM" id="Phobius"/>
    </source>
</evidence>
<keyword evidence="1" id="KW-0812">Transmembrane</keyword>
<organism evidence="2">
    <name type="scientific">viral metagenome</name>
    <dbReference type="NCBI Taxonomy" id="1070528"/>
    <lineage>
        <taxon>unclassified sequences</taxon>
        <taxon>metagenomes</taxon>
        <taxon>organismal metagenomes</taxon>
    </lineage>
</organism>
<dbReference type="AlphaFoldDB" id="A0A6C0C128"/>
<accession>A0A6C0C128</accession>